<dbReference type="PANTHER" id="PTHR33322">
    <property type="entry name" value="BAG DOMAIN CONTAINING PROTEIN, EXPRESSED"/>
    <property type="match status" value="1"/>
</dbReference>
<reference evidence="5" key="1">
    <citation type="journal article" date="2019" name="Nat. Commun.">
        <title>The genome of broomcorn millet.</title>
        <authorList>
            <person name="Zou C."/>
            <person name="Miki D."/>
            <person name="Li D."/>
            <person name="Tang Q."/>
            <person name="Xiao L."/>
            <person name="Rajput S."/>
            <person name="Deng P."/>
            <person name="Jia W."/>
            <person name="Huang R."/>
            <person name="Zhang M."/>
            <person name="Sun Y."/>
            <person name="Hu J."/>
            <person name="Fu X."/>
            <person name="Schnable P.S."/>
            <person name="Li F."/>
            <person name="Zhang H."/>
            <person name="Feng B."/>
            <person name="Zhu X."/>
            <person name="Liu R."/>
            <person name="Schnable J.C."/>
            <person name="Zhu J.-K."/>
            <person name="Zhang H."/>
        </authorList>
    </citation>
    <scope>NUCLEOTIDE SEQUENCE [LARGE SCALE GENOMIC DNA]</scope>
</reference>
<feature type="compositionally biased region" description="Polar residues" evidence="2">
    <location>
        <begin position="352"/>
        <end position="368"/>
    </location>
</feature>
<dbReference type="InterPro" id="IPR003103">
    <property type="entry name" value="BAG_domain"/>
</dbReference>
<protein>
    <submittedName>
        <fullName evidence="4">Atherin-like</fullName>
    </submittedName>
</protein>
<evidence type="ECO:0000313" key="5">
    <source>
        <dbReference type="Proteomes" id="UP000275267"/>
    </source>
</evidence>
<evidence type="ECO:0000256" key="2">
    <source>
        <dbReference type="SAM" id="MobiDB-lite"/>
    </source>
</evidence>
<feature type="domain" description="BAG" evidence="3">
    <location>
        <begin position="270"/>
        <end position="312"/>
    </location>
</feature>
<dbReference type="Proteomes" id="UP000275267">
    <property type="component" value="Unassembled WGS sequence"/>
</dbReference>
<feature type="region of interest" description="Disordered" evidence="2">
    <location>
        <begin position="551"/>
        <end position="586"/>
    </location>
</feature>
<name>A0A3L6SUF0_PANMI</name>
<dbReference type="InterPro" id="IPR040400">
    <property type="entry name" value="BAG5/6/7/8"/>
</dbReference>
<sequence>MPRHGHHDPAPPACCCSSCGCGYSGGCAGAAPCYYPAPVPAPPSSAASDHLLHAIAAHLLLSSPAPAQPPPQPQAQSAPPPPPPAAHHATNPYPYPYSYQHQYQYQQQEAKTHAYTHPPAPPQPNQSGDHGHLLLHSLLRRVAALESALPRSFPAPPPARRPPHPNPRPRRGARYQEEVEEEESEPEPEPESPPSPPRRGRPRRPARAGPPSAASERAARTIQAHFRRFLARRSRTLRQLKELAVLRSKAAAIRGSLSGRRGCADPAAVSEAAMGLLLRLDAIQGGDPMIREGKRAVSRELTRILEFVDKVLVKEHEQIAMGDALDTDEYHEGCNSAYMAGRPSTSKKKVSFSGNGQVHEVNGNTENGNEADESSENSSSAESDEVKPSKRSANGYSIGRAMIVDIASHAPHATAFKAHRPPNFAHTSLSLVRLPPKFPIPLLSLAPPRRVGLLPCSAPPSSPRTARSGRAGLPIAQARAAAAMGPSWCRGLRLLFVASLLVLSVAALDPSPPPPEPSAADALLARMCDPRSARPAPASWCHGLHLRRRGGAAGHHRRHNHNHNYHHRPEPVPLPLPPPGRGGGEEIDVRYGVAKRLVPTGPNPLHN</sequence>
<accession>A0A3L6SUF0</accession>
<dbReference type="PROSITE" id="PS51035">
    <property type="entry name" value="BAG"/>
    <property type="match status" value="1"/>
</dbReference>
<dbReference type="PANTHER" id="PTHR33322:SF18">
    <property type="entry name" value="BAG FAMILY MOLECULAR CHAPERONE REGULATOR 8, CHLOROPLASTIC"/>
    <property type="match status" value="1"/>
</dbReference>
<dbReference type="OrthoDB" id="1100735at2759"/>
<evidence type="ECO:0000313" key="4">
    <source>
        <dbReference type="EMBL" id="RLN27989.1"/>
    </source>
</evidence>
<keyword evidence="5" id="KW-1185">Reference proteome</keyword>
<feature type="compositionally biased region" description="Acidic residues" evidence="2">
    <location>
        <begin position="178"/>
        <end position="190"/>
    </location>
</feature>
<dbReference type="PROSITE" id="PS50096">
    <property type="entry name" value="IQ"/>
    <property type="match status" value="1"/>
</dbReference>
<feature type="compositionally biased region" description="Low complexity" evidence="2">
    <location>
        <begin position="207"/>
        <end position="216"/>
    </location>
</feature>
<comment type="caution">
    <text evidence="4">The sequence shown here is derived from an EMBL/GenBank/DDBJ whole genome shotgun (WGS) entry which is preliminary data.</text>
</comment>
<dbReference type="PROSITE" id="PS51257">
    <property type="entry name" value="PROKAR_LIPOPROTEIN"/>
    <property type="match status" value="1"/>
</dbReference>
<dbReference type="GO" id="GO:0009506">
    <property type="term" value="C:plasmodesma"/>
    <property type="evidence" value="ECO:0007669"/>
    <property type="project" value="TreeGrafter"/>
</dbReference>
<evidence type="ECO:0000259" key="3">
    <source>
        <dbReference type="PROSITE" id="PS51035"/>
    </source>
</evidence>
<organism evidence="4 5">
    <name type="scientific">Panicum miliaceum</name>
    <name type="common">Proso millet</name>
    <name type="synonym">Broomcorn millet</name>
    <dbReference type="NCBI Taxonomy" id="4540"/>
    <lineage>
        <taxon>Eukaryota</taxon>
        <taxon>Viridiplantae</taxon>
        <taxon>Streptophyta</taxon>
        <taxon>Embryophyta</taxon>
        <taxon>Tracheophyta</taxon>
        <taxon>Spermatophyta</taxon>
        <taxon>Magnoliopsida</taxon>
        <taxon>Liliopsida</taxon>
        <taxon>Poales</taxon>
        <taxon>Poaceae</taxon>
        <taxon>PACMAD clade</taxon>
        <taxon>Panicoideae</taxon>
        <taxon>Panicodae</taxon>
        <taxon>Paniceae</taxon>
        <taxon>Panicinae</taxon>
        <taxon>Panicum</taxon>
        <taxon>Panicum sect. Panicum</taxon>
    </lineage>
</organism>
<feature type="region of interest" description="Disordered" evidence="2">
    <location>
        <begin position="336"/>
        <end position="393"/>
    </location>
</feature>
<dbReference type="STRING" id="4540.A0A3L6SUF0"/>
<feature type="compositionally biased region" description="Pro residues" evidence="2">
    <location>
        <begin position="571"/>
        <end position="580"/>
    </location>
</feature>
<dbReference type="EMBL" id="PQIB02000003">
    <property type="protein sequence ID" value="RLN27989.1"/>
    <property type="molecule type" value="Genomic_DNA"/>
</dbReference>
<dbReference type="GO" id="GO:0006457">
    <property type="term" value="P:protein folding"/>
    <property type="evidence" value="ECO:0007669"/>
    <property type="project" value="TreeGrafter"/>
</dbReference>
<proteinExistence type="predicted"/>
<dbReference type="SUPFAM" id="SSF63491">
    <property type="entry name" value="BAG domain"/>
    <property type="match status" value="1"/>
</dbReference>
<feature type="compositionally biased region" description="Pro residues" evidence="2">
    <location>
        <begin position="66"/>
        <end position="85"/>
    </location>
</feature>
<dbReference type="Pfam" id="PF02179">
    <property type="entry name" value="BAG"/>
    <property type="match status" value="1"/>
</dbReference>
<feature type="compositionally biased region" description="Basic residues" evidence="2">
    <location>
        <begin position="161"/>
        <end position="173"/>
    </location>
</feature>
<dbReference type="AlphaFoldDB" id="A0A3L6SUF0"/>
<feature type="compositionally biased region" description="Basic residues" evidence="2">
    <location>
        <begin position="551"/>
        <end position="566"/>
    </location>
</feature>
<gene>
    <name evidence="4" type="ORF">C2845_PM05G32430</name>
</gene>
<dbReference type="GO" id="GO:0051087">
    <property type="term" value="F:protein-folding chaperone binding"/>
    <property type="evidence" value="ECO:0007669"/>
    <property type="project" value="InterPro"/>
</dbReference>
<evidence type="ECO:0000256" key="1">
    <source>
        <dbReference type="ARBA" id="ARBA00023186"/>
    </source>
</evidence>
<feature type="compositionally biased region" description="Low complexity" evidence="2">
    <location>
        <begin position="96"/>
        <end position="108"/>
    </location>
</feature>
<feature type="region of interest" description="Disordered" evidence="2">
    <location>
        <begin position="150"/>
        <end position="219"/>
    </location>
</feature>
<keyword evidence="1" id="KW-0143">Chaperone</keyword>
<feature type="region of interest" description="Disordered" evidence="2">
    <location>
        <begin position="63"/>
        <end position="131"/>
    </location>
</feature>